<feature type="domain" description="Flagellar hook protein FlgE D2" evidence="8">
    <location>
        <begin position="162"/>
        <end position="269"/>
    </location>
</feature>
<keyword evidence="10" id="KW-0966">Cell projection</keyword>
<dbReference type="Gene3D" id="2.60.98.20">
    <property type="entry name" value="Flagellar hook protein FlgE"/>
    <property type="match status" value="1"/>
</dbReference>
<evidence type="ECO:0000256" key="3">
    <source>
        <dbReference type="ARBA" id="ARBA00019015"/>
    </source>
</evidence>
<dbReference type="Pfam" id="PF07559">
    <property type="entry name" value="FlgE_D2"/>
    <property type="match status" value="1"/>
</dbReference>
<dbReference type="InterPro" id="IPR011491">
    <property type="entry name" value="FlgE_D2"/>
</dbReference>
<reference evidence="10 11" key="1">
    <citation type="submission" date="2024-01" db="EMBL/GenBank/DDBJ databases">
        <title>The diversity of rhizobia nodulating Mimosa spp. in eleven states of Brazil covering several biomes is determined by host plant, location, and edaphic factors.</title>
        <authorList>
            <person name="Rouws L."/>
            <person name="Barauna A."/>
            <person name="Beukes C."/>
            <person name="De Faria S.M."/>
            <person name="Gross E."/>
            <person name="Dos Reis Junior F.B."/>
            <person name="Simon M."/>
            <person name="Maluk M."/>
            <person name="Odee D.W."/>
            <person name="Kenicer G."/>
            <person name="Young J.P.W."/>
            <person name="Reis V.M."/>
            <person name="Zilli J."/>
            <person name="James E.K."/>
        </authorList>
    </citation>
    <scope>NUCLEOTIDE SEQUENCE [LARGE SCALE GENOMIC DNA]</scope>
    <source>
        <strain evidence="10 11">JPY167</strain>
    </source>
</reference>
<dbReference type="InterPro" id="IPR037058">
    <property type="entry name" value="Falgellar_hook_FlgE_sf"/>
</dbReference>
<evidence type="ECO:0000256" key="1">
    <source>
        <dbReference type="ARBA" id="ARBA00004117"/>
    </source>
</evidence>
<comment type="similarity">
    <text evidence="2 5">Belongs to the flagella basal body rod proteins family.</text>
</comment>
<keyword evidence="4 5" id="KW-0975">Bacterial flagellum</keyword>
<dbReference type="InterPro" id="IPR053967">
    <property type="entry name" value="LlgE_F_G-like_D1"/>
</dbReference>
<dbReference type="Pfam" id="PF00460">
    <property type="entry name" value="Flg_bb_rod"/>
    <property type="match status" value="1"/>
</dbReference>
<evidence type="ECO:0000313" key="10">
    <source>
        <dbReference type="EMBL" id="MEM5421247.1"/>
    </source>
</evidence>
<dbReference type="Pfam" id="PF06429">
    <property type="entry name" value="Flg_bbr_C"/>
    <property type="match status" value="1"/>
</dbReference>
<dbReference type="PANTHER" id="PTHR30435:SF1">
    <property type="entry name" value="FLAGELLAR HOOK PROTEIN FLGE"/>
    <property type="match status" value="1"/>
</dbReference>
<evidence type="ECO:0000256" key="5">
    <source>
        <dbReference type="RuleBase" id="RU362116"/>
    </source>
</evidence>
<dbReference type="EMBL" id="JAYMRV010000002">
    <property type="protein sequence ID" value="MEM5421247.1"/>
    <property type="molecule type" value="Genomic_DNA"/>
</dbReference>
<feature type="domain" description="Flagellar basal-body/hook protein C-terminal" evidence="7">
    <location>
        <begin position="346"/>
        <end position="385"/>
    </location>
</feature>
<feature type="domain" description="Flagellar hook protein FlgE/F/G-like D1" evidence="9">
    <location>
        <begin position="84"/>
        <end position="123"/>
    </location>
</feature>
<dbReference type="InterPro" id="IPR020013">
    <property type="entry name" value="Flagellar_FlgE/F/G"/>
</dbReference>
<dbReference type="Pfam" id="PF22692">
    <property type="entry name" value="LlgE_F_G_D1"/>
    <property type="match status" value="1"/>
</dbReference>
<keyword evidence="10" id="KW-0282">Flagellum</keyword>
<evidence type="ECO:0000259" key="8">
    <source>
        <dbReference type="Pfam" id="PF07559"/>
    </source>
</evidence>
<dbReference type="InterPro" id="IPR010930">
    <property type="entry name" value="Flg_bb/hook_C_dom"/>
</dbReference>
<evidence type="ECO:0000259" key="6">
    <source>
        <dbReference type="Pfam" id="PF00460"/>
    </source>
</evidence>
<keyword evidence="10" id="KW-0969">Cilium</keyword>
<comment type="caution">
    <text evidence="10">The sequence shown here is derived from an EMBL/GenBank/DDBJ whole genome shotgun (WGS) entry which is preliminary data.</text>
</comment>
<dbReference type="NCBIfam" id="TIGR03506">
    <property type="entry name" value="FlgEFG_subfam"/>
    <property type="match status" value="1"/>
</dbReference>
<dbReference type="RefSeq" id="WP_342946567.1">
    <property type="nucleotide sequence ID" value="NZ_JAYMRV010000002.1"/>
</dbReference>
<feature type="domain" description="Flagellar basal body rod protein N-terminal" evidence="6">
    <location>
        <begin position="5"/>
        <end position="35"/>
    </location>
</feature>
<organism evidence="10 11">
    <name type="scientific">Paraburkholderia ferrariae</name>
    <dbReference type="NCBI Taxonomy" id="386056"/>
    <lineage>
        <taxon>Bacteria</taxon>
        <taxon>Pseudomonadati</taxon>
        <taxon>Pseudomonadota</taxon>
        <taxon>Betaproteobacteria</taxon>
        <taxon>Burkholderiales</taxon>
        <taxon>Burkholderiaceae</taxon>
        <taxon>Paraburkholderia</taxon>
    </lineage>
</organism>
<sequence length="390" mass="39682">MIDAINTAVSGLNGFTKGLQVISNNVTNMDTPGFKGSDIQFEDQLSSPDEQAGSSDGGGLNAYAVALDLSSGQPVQSNNPLAVAVNGNGLFVVQDAQGHVHYTRDGDFQFNAAGYLTMQDGTTRVMSLGANGALSPITLSSVQSSAPHATSTVSFTGNLSSTATTDAINSVPVYDAGGGAHDLSLAFAPASGGAANTWTVTVSDGSTTVATGNIAFSDGEPVPAQSKISFTYTPTGGQAQNVTLDFSTNVTSFAAGTSSTLAVGQQDGYTAGTLTNTTFNNTGALSLTYSNGQSSTGPQLALATYGSASDLTDHGNNEFDAANGALLQLGHAGDNGFGSIQANEYEGSNVDLSSEFSELIVMQRGYQASSQLISTANQMLQQLFSMDGQA</sequence>
<comment type="function">
    <text evidence="5">A flexible structure which links the flagellar filament to the drive apparatus in the basal body.</text>
</comment>
<evidence type="ECO:0000259" key="7">
    <source>
        <dbReference type="Pfam" id="PF06429"/>
    </source>
</evidence>
<evidence type="ECO:0000259" key="9">
    <source>
        <dbReference type="Pfam" id="PF22692"/>
    </source>
</evidence>
<dbReference type="InterPro" id="IPR037925">
    <property type="entry name" value="FlgE/F/G-like"/>
</dbReference>
<dbReference type="Proteomes" id="UP001489897">
    <property type="component" value="Unassembled WGS sequence"/>
</dbReference>
<dbReference type="InterPro" id="IPR001444">
    <property type="entry name" value="Flag_bb_rod_N"/>
</dbReference>
<evidence type="ECO:0000313" key="11">
    <source>
        <dbReference type="Proteomes" id="UP001489897"/>
    </source>
</evidence>
<gene>
    <name evidence="10" type="ORF">VSR73_09270</name>
</gene>
<name>A0ABU9RNM1_9BURK</name>
<evidence type="ECO:0000256" key="4">
    <source>
        <dbReference type="ARBA" id="ARBA00023143"/>
    </source>
</evidence>
<protein>
    <recommendedName>
        <fullName evidence="3 5">Flagellar hook protein FlgE</fullName>
    </recommendedName>
</protein>
<keyword evidence="11" id="KW-1185">Reference proteome</keyword>
<comment type="subcellular location">
    <subcellularLocation>
        <location evidence="1 5">Bacterial flagellum basal body</location>
    </subcellularLocation>
</comment>
<accession>A0ABU9RNM1</accession>
<dbReference type="PANTHER" id="PTHR30435">
    <property type="entry name" value="FLAGELLAR PROTEIN"/>
    <property type="match status" value="1"/>
</dbReference>
<dbReference type="SUPFAM" id="SSF117143">
    <property type="entry name" value="Flagellar hook protein flgE"/>
    <property type="match status" value="1"/>
</dbReference>
<proteinExistence type="inferred from homology"/>
<evidence type="ECO:0000256" key="2">
    <source>
        <dbReference type="ARBA" id="ARBA00009677"/>
    </source>
</evidence>